<sequence>MCSLSAAGQEATKRKDCRTRRVPKPLLPSSQRAYKMSTGQKKKHPVSTGAFKQRTYYRLMARGLCLASNVSMAQARLRPAQISRPQLPPRHPSPKQKEGNLVACKEAGVMASRERSSPWHCFLESAHPDVNFLVQIGHYKIIVKTSDKGFKLIFNYCVKLPCSNPKMLPRCRCSCLAGSIDVFKKSLTNVFLVSITSRYWPGLPTGRSRLLGWARR</sequence>
<evidence type="ECO:0000313" key="3">
    <source>
        <dbReference type="Proteomes" id="UP001054945"/>
    </source>
</evidence>
<evidence type="ECO:0000256" key="1">
    <source>
        <dbReference type="SAM" id="MobiDB-lite"/>
    </source>
</evidence>
<dbReference type="EMBL" id="BPLR01002600">
    <property type="protein sequence ID" value="GIX75580.1"/>
    <property type="molecule type" value="Genomic_DNA"/>
</dbReference>
<keyword evidence="3" id="KW-1185">Reference proteome</keyword>
<dbReference type="Proteomes" id="UP001054945">
    <property type="component" value="Unassembled WGS sequence"/>
</dbReference>
<protein>
    <submittedName>
        <fullName evidence="2">Uncharacterized protein</fullName>
    </submittedName>
</protein>
<accession>A0AAV4MT39</accession>
<gene>
    <name evidence="2" type="ORF">CEXT_204551</name>
</gene>
<organism evidence="2 3">
    <name type="scientific">Caerostris extrusa</name>
    <name type="common">Bark spider</name>
    <name type="synonym">Caerostris bankana</name>
    <dbReference type="NCBI Taxonomy" id="172846"/>
    <lineage>
        <taxon>Eukaryota</taxon>
        <taxon>Metazoa</taxon>
        <taxon>Ecdysozoa</taxon>
        <taxon>Arthropoda</taxon>
        <taxon>Chelicerata</taxon>
        <taxon>Arachnida</taxon>
        <taxon>Araneae</taxon>
        <taxon>Araneomorphae</taxon>
        <taxon>Entelegynae</taxon>
        <taxon>Araneoidea</taxon>
        <taxon>Araneidae</taxon>
        <taxon>Caerostris</taxon>
    </lineage>
</organism>
<comment type="caution">
    <text evidence="2">The sequence shown here is derived from an EMBL/GenBank/DDBJ whole genome shotgun (WGS) entry which is preliminary data.</text>
</comment>
<dbReference type="AlphaFoldDB" id="A0AAV4MT39"/>
<evidence type="ECO:0000313" key="2">
    <source>
        <dbReference type="EMBL" id="GIX75580.1"/>
    </source>
</evidence>
<name>A0AAV4MT39_CAEEX</name>
<feature type="region of interest" description="Disordered" evidence="1">
    <location>
        <begin position="1"/>
        <end position="47"/>
    </location>
</feature>
<reference evidence="2 3" key="1">
    <citation type="submission" date="2021-06" db="EMBL/GenBank/DDBJ databases">
        <title>Caerostris extrusa draft genome.</title>
        <authorList>
            <person name="Kono N."/>
            <person name="Arakawa K."/>
        </authorList>
    </citation>
    <scope>NUCLEOTIDE SEQUENCE [LARGE SCALE GENOMIC DNA]</scope>
</reference>
<proteinExistence type="predicted"/>